<gene>
    <name evidence="2" type="ORF">BECKFW1821C_GA0114237_10821</name>
</gene>
<dbReference type="EMBL" id="CAADFE010000082">
    <property type="protein sequence ID" value="VFJ75608.1"/>
    <property type="molecule type" value="Genomic_DNA"/>
</dbReference>
<dbReference type="PANTHER" id="PTHR22674">
    <property type="entry name" value="NTPASE, KAP FAMILY P-LOOP DOMAIN-CONTAINING 1"/>
    <property type="match status" value="1"/>
</dbReference>
<dbReference type="Pfam" id="PF07693">
    <property type="entry name" value="KAP_NTPase"/>
    <property type="match status" value="1"/>
</dbReference>
<evidence type="ECO:0000313" key="2">
    <source>
        <dbReference type="EMBL" id="VFJ75608.1"/>
    </source>
</evidence>
<reference evidence="2" key="1">
    <citation type="submission" date="2019-02" db="EMBL/GenBank/DDBJ databases">
        <authorList>
            <person name="Gruber-Vodicka R. H."/>
            <person name="Seah K. B. B."/>
        </authorList>
    </citation>
    <scope>NUCLEOTIDE SEQUENCE</scope>
    <source>
        <strain evidence="2">BECK_BZ131</strain>
    </source>
</reference>
<dbReference type="InterPro" id="IPR052754">
    <property type="entry name" value="NTPase_KAP_P-loop"/>
</dbReference>
<name>A0A450U060_9GAMM</name>
<dbReference type="SUPFAM" id="SSF52540">
    <property type="entry name" value="P-loop containing nucleoside triphosphate hydrolases"/>
    <property type="match status" value="1"/>
</dbReference>
<evidence type="ECO:0000259" key="1">
    <source>
        <dbReference type="Pfam" id="PF07693"/>
    </source>
</evidence>
<organism evidence="2">
    <name type="scientific">Candidatus Kentrum sp. FW</name>
    <dbReference type="NCBI Taxonomy" id="2126338"/>
    <lineage>
        <taxon>Bacteria</taxon>
        <taxon>Pseudomonadati</taxon>
        <taxon>Pseudomonadota</taxon>
        <taxon>Gammaproteobacteria</taxon>
        <taxon>Candidatus Kentrum</taxon>
    </lineage>
</organism>
<dbReference type="PANTHER" id="PTHR22674:SF6">
    <property type="entry name" value="NTPASE KAP FAMILY P-LOOP DOMAIN-CONTAINING PROTEIN 1"/>
    <property type="match status" value="1"/>
</dbReference>
<dbReference type="InterPro" id="IPR027417">
    <property type="entry name" value="P-loop_NTPase"/>
</dbReference>
<sequence length="558" mass="64291">MARTSSSDTIDPKSPHYRNDLWTLDDDFSLGRAGDQVARMALEVEPPFTLGVTGKWGAGKTSVMRRAFATLGGQPIRQERTLAEPGEEGFGEQWDRLAWGDEERKKELIRQRWPEKYFESTEGVFCVWFSPWQHQNEPNPLIPLVKEIRAQFEARFNKFPKRGKNQALQWRGNGLAAIKLLEQVTGAALSLSTGIPPSALGEAVNVVRQGWREKKNLDANLTEPSDGQRFHLLFEDAVDQILTTFSGPPKTNQTEGSSPTLPRLILFIDDLDRCEEAVVVRLLEAIKLYLVSRRCVFVLGLDDSAVLDALTRYWQGRSEDNNREYLEKLFQATLAVPLPATSRVREAIARQLHAHRIPDPERLAEDIERLLEPNPRKIKNFVNGFCAAWALHDAHGWLEEEAESKVRNSGELAVREEHGRAIRRFLIFHYLRLYHRPVWRLLERQPESLTILYAVITQKERTDPLESGMDAGEQRLLWEFYFRAFSHVLRNPGGEKGEERLLHGNESLDKAVERFHQRQDRKRSDEYLCRLFRELTADYELNPRYLYLHADDTPSSDT</sequence>
<dbReference type="AlphaFoldDB" id="A0A450U060"/>
<protein>
    <submittedName>
        <fullName evidence="2">KAP family P-loop domain-containing protein</fullName>
    </submittedName>
</protein>
<dbReference type="InterPro" id="IPR011646">
    <property type="entry name" value="KAP_P-loop"/>
</dbReference>
<accession>A0A450U060</accession>
<feature type="domain" description="KAP NTPase" evidence="1">
    <location>
        <begin position="43"/>
        <end position="385"/>
    </location>
</feature>
<proteinExistence type="predicted"/>